<accession>A0ACC2ZSR7</accession>
<comment type="caution">
    <text evidence="1">The sequence shown here is derived from an EMBL/GenBank/DDBJ whole genome shotgun (WGS) entry which is preliminary data.</text>
</comment>
<sequence length="409" mass="45401">MPSVKVTKALQKRSDQALESFHKYYASIWTEERWHNTLFPALSQPTRYCALLNQYVNSEDVLRALQGSENSSEDIADFNLPQLGATGESSTSKAALCGLMVKQKSSEKPFPTPIQIELAVTGTRLSHWNMDGASVLAAHMLQVRSTDQVLDLCAAPGGKSLVLAQTLWPSLHASRELESKQDVQNFESRLHSNESDLSRNKRLAANLQSYLPSQLIDTKAVQIIRIDGTEKSAVDELPLGKSGYDKVLVDAPCSSERHIIHAYLKAASSGQIAEEMANWKPSHSKTIAKTQAALLITALKSVKIGGTVVYATCSISSEENDDVIERTIETTRKERKRNPDSTQHAWKIEFDTRFEDDESSKAILDSMTEKTKYGRIALPDHAAGGKWGPLYFCVMQKMPYKSKKTELRG</sequence>
<reference evidence="1" key="1">
    <citation type="submission" date="2022-10" db="EMBL/GenBank/DDBJ databases">
        <title>Culturing micro-colonial fungi from biological soil crusts in the Mojave desert and describing Neophaeococcomyces mojavensis, and introducing the new genera and species Taxawa tesnikishii.</title>
        <authorList>
            <person name="Kurbessoian T."/>
            <person name="Stajich J.E."/>
        </authorList>
    </citation>
    <scope>NUCLEOTIDE SEQUENCE</scope>
    <source>
        <strain evidence="1">JES_112</strain>
    </source>
</reference>
<name>A0ACC2ZSR7_9EURO</name>
<evidence type="ECO:0000313" key="1">
    <source>
        <dbReference type="EMBL" id="KAJ9650612.1"/>
    </source>
</evidence>
<evidence type="ECO:0000313" key="2">
    <source>
        <dbReference type="Proteomes" id="UP001172386"/>
    </source>
</evidence>
<keyword evidence="2" id="KW-1185">Reference proteome</keyword>
<organism evidence="1 2">
    <name type="scientific">Neophaeococcomyces mojaviensis</name>
    <dbReference type="NCBI Taxonomy" id="3383035"/>
    <lineage>
        <taxon>Eukaryota</taxon>
        <taxon>Fungi</taxon>
        <taxon>Dikarya</taxon>
        <taxon>Ascomycota</taxon>
        <taxon>Pezizomycotina</taxon>
        <taxon>Eurotiomycetes</taxon>
        <taxon>Chaetothyriomycetidae</taxon>
        <taxon>Chaetothyriales</taxon>
        <taxon>Chaetothyriales incertae sedis</taxon>
        <taxon>Neophaeococcomyces</taxon>
    </lineage>
</organism>
<gene>
    <name evidence="1" type="ORF">H2198_010084</name>
</gene>
<proteinExistence type="predicted"/>
<dbReference type="Proteomes" id="UP001172386">
    <property type="component" value="Unassembled WGS sequence"/>
</dbReference>
<protein>
    <submittedName>
        <fullName evidence="1">Uncharacterized protein</fullName>
    </submittedName>
</protein>
<dbReference type="EMBL" id="JAPDRQ010000326">
    <property type="protein sequence ID" value="KAJ9650612.1"/>
    <property type="molecule type" value="Genomic_DNA"/>
</dbReference>